<dbReference type="InterPro" id="IPR036388">
    <property type="entry name" value="WH-like_DNA-bd_sf"/>
</dbReference>
<gene>
    <name evidence="3" type="ORF">BL240_09300</name>
</gene>
<dbReference type="Pfam" id="PF04492">
    <property type="entry name" value="Phage_rep_O"/>
    <property type="match status" value="1"/>
</dbReference>
<dbReference type="Gene3D" id="1.10.10.10">
    <property type="entry name" value="Winged helix-like DNA-binding domain superfamily/Winged helix DNA-binding domain"/>
    <property type="match status" value="1"/>
</dbReference>
<reference evidence="3 4" key="1">
    <citation type="submission" date="2016-12" db="EMBL/GenBank/DDBJ databases">
        <title>Draft Genome Sequence of Mercury Resistant Pseudomonas DRA525.</title>
        <authorList>
            <person name="Drace K.M."/>
        </authorList>
    </citation>
    <scope>NUCLEOTIDE SEQUENCE [LARGE SCALE GENOMIC DNA]</scope>
    <source>
        <strain evidence="3 4">DRA525</strain>
    </source>
</reference>
<dbReference type="GO" id="GO:0006260">
    <property type="term" value="P:DNA replication"/>
    <property type="evidence" value="ECO:0007669"/>
    <property type="project" value="InterPro"/>
</dbReference>
<proteinExistence type="predicted"/>
<protein>
    <submittedName>
        <fullName evidence="3">Replication protein</fullName>
    </submittedName>
</protein>
<dbReference type="NCBIfam" id="TIGR01610">
    <property type="entry name" value="phage_O_Nterm"/>
    <property type="match status" value="1"/>
</dbReference>
<sequence>MSNVISLKSAGGFTRMENDLYEALIAADLSGRELRVALAIHRLTAGYNQEAVKVAALYIAKMMYQDEAKAVAERANVSRTINSLIRQRVLFRDGGSRDPITFLPVSEWKIDQKSTVSKSTHCVEKTLATVSKITHIKERNTNTNANALVVAAVASTDEGEDQSEDPKPSAEPVQPEQSKADRIPYGRIVSIYNEVCGGTLPQCMKLTEKRRRLIRGCWNLEVNGVHPFRKGEFWTAYFTDCLANKHWIGQNDRGWTADIEFLTRQDKVLKVLEAQQ</sequence>
<organism evidence="3 4">
    <name type="scientific">Pseudomonas putida</name>
    <name type="common">Arthrobacter siderocapsulatus</name>
    <dbReference type="NCBI Taxonomy" id="303"/>
    <lineage>
        <taxon>Bacteria</taxon>
        <taxon>Pseudomonadati</taxon>
        <taxon>Pseudomonadota</taxon>
        <taxon>Gammaproteobacteria</taxon>
        <taxon>Pseudomonadales</taxon>
        <taxon>Pseudomonadaceae</taxon>
        <taxon>Pseudomonas</taxon>
    </lineage>
</organism>
<feature type="region of interest" description="Disordered" evidence="1">
    <location>
        <begin position="155"/>
        <end position="179"/>
    </location>
</feature>
<evidence type="ECO:0000313" key="4">
    <source>
        <dbReference type="Proteomes" id="UP000185146"/>
    </source>
</evidence>
<dbReference type="Proteomes" id="UP000185146">
    <property type="component" value="Chromosome"/>
</dbReference>
<feature type="domain" description="Bacteriophage lambda Replication protein O N-terminal" evidence="2">
    <location>
        <begin position="12"/>
        <end position="98"/>
    </location>
</feature>
<dbReference type="InterPro" id="IPR006497">
    <property type="entry name" value="Phage_lambda_VrpO_N"/>
</dbReference>
<name>A0A1L5PNA6_PSEPU</name>
<evidence type="ECO:0000313" key="3">
    <source>
        <dbReference type="EMBL" id="APO81630.1"/>
    </source>
</evidence>
<accession>A0A1L5PNA6</accession>
<dbReference type="EMBL" id="CP018743">
    <property type="protein sequence ID" value="APO81630.1"/>
    <property type="molecule type" value="Genomic_DNA"/>
</dbReference>
<evidence type="ECO:0000256" key="1">
    <source>
        <dbReference type="SAM" id="MobiDB-lite"/>
    </source>
</evidence>
<dbReference type="AlphaFoldDB" id="A0A1L5PNA6"/>
<evidence type="ECO:0000259" key="2">
    <source>
        <dbReference type="Pfam" id="PF04492"/>
    </source>
</evidence>
<dbReference type="RefSeq" id="WP_075044578.1">
    <property type="nucleotide sequence ID" value="NZ_CP018743.1"/>
</dbReference>